<protein>
    <submittedName>
        <fullName evidence="7">EP300-interacting inhibitor of differentiation 2B</fullName>
    </submittedName>
</protein>
<dbReference type="CTD" id="126272"/>
<keyword evidence="2" id="KW-0678">Repressor</keyword>
<keyword evidence="6" id="KW-0539">Nucleus</keyword>
<gene>
    <name evidence="7" type="primary">Eid2b</name>
</gene>
<proteinExistence type="predicted"/>
<dbReference type="GO" id="GO:0005654">
    <property type="term" value="C:nucleoplasm"/>
    <property type="evidence" value="ECO:0007669"/>
    <property type="project" value="TreeGrafter"/>
</dbReference>
<evidence type="ECO:0000256" key="5">
    <source>
        <dbReference type="ARBA" id="ARBA00023163"/>
    </source>
</evidence>
<evidence type="ECO:0000256" key="2">
    <source>
        <dbReference type="ARBA" id="ARBA00022491"/>
    </source>
</evidence>
<dbReference type="PANTHER" id="PTHR15556:SF4">
    <property type="entry name" value="EP300-INTERACTING INHIBITOR OF DIFFERENTIATION 2B"/>
    <property type="match status" value="1"/>
</dbReference>
<dbReference type="InterPro" id="IPR033258">
    <property type="entry name" value="EID"/>
</dbReference>
<dbReference type="RefSeq" id="XP_020038369.1">
    <property type="nucleotide sequence ID" value="XM_020182780.1"/>
</dbReference>
<keyword evidence="5" id="KW-0804">Transcription</keyword>
<keyword evidence="3" id="KW-0221">Differentiation</keyword>
<sequence>MRTAPSSRARRSFNYCWKRWRWRSPVSGHGNPSDVPGMSTMDDIDDVVRAGADGRCQARELQEALLAAAARPVARVPGLESVPHLYRPFSLLEIHQQRLFHHYLHSSPMIPARLLRDIEERRRLFVEGCRAREAAFDANPPPLGADALAFTLALAASAGGPVPH</sequence>
<dbReference type="GeneID" id="109698501"/>
<evidence type="ECO:0000256" key="1">
    <source>
        <dbReference type="ARBA" id="ARBA00004123"/>
    </source>
</evidence>
<evidence type="ECO:0000256" key="3">
    <source>
        <dbReference type="ARBA" id="ARBA00022782"/>
    </source>
</evidence>
<dbReference type="AlphaFoldDB" id="A0A8B7W3T2"/>
<dbReference type="KEGG" id="ccan:109698501"/>
<dbReference type="GO" id="GO:0003714">
    <property type="term" value="F:transcription corepressor activity"/>
    <property type="evidence" value="ECO:0007669"/>
    <property type="project" value="TreeGrafter"/>
</dbReference>
<organism evidence="7">
    <name type="scientific">Castor canadensis</name>
    <name type="common">American beaver</name>
    <dbReference type="NCBI Taxonomy" id="51338"/>
    <lineage>
        <taxon>Eukaryota</taxon>
        <taxon>Metazoa</taxon>
        <taxon>Chordata</taxon>
        <taxon>Craniata</taxon>
        <taxon>Vertebrata</taxon>
        <taxon>Euteleostomi</taxon>
        <taxon>Mammalia</taxon>
        <taxon>Eutheria</taxon>
        <taxon>Euarchontoglires</taxon>
        <taxon>Glires</taxon>
        <taxon>Rodentia</taxon>
        <taxon>Castorimorpha</taxon>
        <taxon>Castoridae</taxon>
        <taxon>Castor</taxon>
    </lineage>
</organism>
<dbReference type="RefSeq" id="XP_073914689.1">
    <property type="nucleotide sequence ID" value="XM_074058588.1"/>
</dbReference>
<reference evidence="7" key="1">
    <citation type="submission" date="2025-08" db="UniProtKB">
        <authorList>
            <consortium name="RefSeq"/>
        </authorList>
    </citation>
    <scope>IDENTIFICATION</scope>
    <source>
        <tissue evidence="7">Leukocyte</tissue>
    </source>
</reference>
<evidence type="ECO:0000256" key="6">
    <source>
        <dbReference type="ARBA" id="ARBA00023242"/>
    </source>
</evidence>
<evidence type="ECO:0000313" key="7">
    <source>
        <dbReference type="RefSeq" id="XP_020038369.1"/>
    </source>
</evidence>
<evidence type="ECO:0000256" key="4">
    <source>
        <dbReference type="ARBA" id="ARBA00023015"/>
    </source>
</evidence>
<dbReference type="PANTHER" id="PTHR15556">
    <property type="entry name" value="EP300-INTERACTING INHIBITOR OF DIFFERENTIATION 2-RELATED"/>
    <property type="match status" value="1"/>
</dbReference>
<keyword evidence="4" id="KW-0805">Transcription regulation</keyword>
<comment type="subcellular location">
    <subcellularLocation>
        <location evidence="1">Nucleus</location>
    </subcellularLocation>
</comment>
<name>A0A8B7W3T2_CASCN</name>
<dbReference type="GO" id="GO:0030154">
    <property type="term" value="P:cell differentiation"/>
    <property type="evidence" value="ECO:0007669"/>
    <property type="project" value="UniProtKB-KW"/>
</dbReference>
<dbReference type="OrthoDB" id="9539848at2759"/>
<accession>A0A8B7W3T2</accession>